<dbReference type="InterPro" id="IPR051534">
    <property type="entry name" value="CBASS_pafABC_assoc_protein"/>
</dbReference>
<dbReference type="InterPro" id="IPR036388">
    <property type="entry name" value="WH-like_DNA-bd_sf"/>
</dbReference>
<evidence type="ECO:0000259" key="1">
    <source>
        <dbReference type="Pfam" id="PF08279"/>
    </source>
</evidence>
<dbReference type="AlphaFoldDB" id="A0A3Q8S614"/>
<dbReference type="OrthoDB" id="9815009at2"/>
<protein>
    <submittedName>
        <fullName evidence="4">WYL domain-containing protein</fullName>
    </submittedName>
</protein>
<evidence type="ECO:0000259" key="3">
    <source>
        <dbReference type="Pfam" id="PF25583"/>
    </source>
</evidence>
<dbReference type="Pfam" id="PF13280">
    <property type="entry name" value="WYL"/>
    <property type="match status" value="1"/>
</dbReference>
<feature type="domain" description="Helix-turn-helix type 11" evidence="1">
    <location>
        <begin position="6"/>
        <end position="60"/>
    </location>
</feature>
<dbReference type="InterPro" id="IPR026881">
    <property type="entry name" value="WYL_dom"/>
</dbReference>
<dbReference type="PANTHER" id="PTHR34580">
    <property type="match status" value="1"/>
</dbReference>
<dbReference type="RefSeq" id="WP_125084186.1">
    <property type="nucleotide sequence ID" value="NZ_CP034248.1"/>
</dbReference>
<evidence type="ECO:0000313" key="5">
    <source>
        <dbReference type="Proteomes" id="UP000273145"/>
    </source>
</evidence>
<dbReference type="InterPro" id="IPR028349">
    <property type="entry name" value="PafC-like"/>
</dbReference>
<gene>
    <name evidence="4" type="ORF">EIM92_19135</name>
</gene>
<dbReference type="PANTHER" id="PTHR34580:SF3">
    <property type="entry name" value="PROTEIN PAFB"/>
    <property type="match status" value="1"/>
</dbReference>
<reference evidence="4 5" key="1">
    <citation type="submission" date="2018-11" db="EMBL/GenBank/DDBJ databases">
        <title>Genome sequencing of Paenibacillus lentus DSM25539(T).</title>
        <authorList>
            <person name="Kook J.-K."/>
            <person name="Park S.-N."/>
            <person name="Lim Y.K."/>
        </authorList>
    </citation>
    <scope>NUCLEOTIDE SEQUENCE [LARGE SCALE GENOMIC DNA]</scope>
    <source>
        <strain evidence="4 5">DSM 25539</strain>
    </source>
</reference>
<evidence type="ECO:0000259" key="2">
    <source>
        <dbReference type="Pfam" id="PF13280"/>
    </source>
</evidence>
<dbReference type="PROSITE" id="PS52050">
    <property type="entry name" value="WYL"/>
    <property type="match status" value="1"/>
</dbReference>
<sequence length="318" mass="36992">MKKIDRMLAIILALQQRPETAQSLADRLEVSRRTVLRDMQALSEMGVPLYAESGYGGGYRLMDGYTVPPLQLDAEEAMTVLLALEGMAKYADGPFQRARWTVMDKIRSVLPEGMLSEVSPLLSRVDLEVPDRRYKTPFLATLMYSAAQDEWLRIYYRSQNHCRYLEVKPLRIFAAYGFWYCEAYSVQHQEKRTFRVDRMDEVQRICKPSEAAEVAYSAEKADTDDRSEVIHVRVKLTYKGALLVEQDHHMGHHVKQVEDETWEVDFDCPRTEWNWAVSLFYSLGMDAEVLEPQRLRADILERARQVVERYDTSSHCLY</sequence>
<dbReference type="KEGG" id="plen:EIM92_19135"/>
<organism evidence="4 5">
    <name type="scientific">Paenibacillus lentus</name>
    <dbReference type="NCBI Taxonomy" id="1338368"/>
    <lineage>
        <taxon>Bacteria</taxon>
        <taxon>Bacillati</taxon>
        <taxon>Bacillota</taxon>
        <taxon>Bacilli</taxon>
        <taxon>Bacillales</taxon>
        <taxon>Paenibacillaceae</taxon>
        <taxon>Paenibacillus</taxon>
    </lineage>
</organism>
<dbReference type="Pfam" id="PF25583">
    <property type="entry name" value="WCX"/>
    <property type="match status" value="1"/>
</dbReference>
<dbReference type="Proteomes" id="UP000273145">
    <property type="component" value="Chromosome"/>
</dbReference>
<keyword evidence="5" id="KW-1185">Reference proteome</keyword>
<evidence type="ECO:0000313" key="4">
    <source>
        <dbReference type="EMBL" id="AZK48020.1"/>
    </source>
</evidence>
<feature type="domain" description="WCX" evidence="3">
    <location>
        <begin position="229"/>
        <end position="306"/>
    </location>
</feature>
<dbReference type="EMBL" id="CP034248">
    <property type="protein sequence ID" value="AZK48020.1"/>
    <property type="molecule type" value="Genomic_DNA"/>
</dbReference>
<dbReference type="Gene3D" id="1.10.10.10">
    <property type="entry name" value="Winged helix-like DNA-binding domain superfamily/Winged helix DNA-binding domain"/>
    <property type="match status" value="1"/>
</dbReference>
<dbReference type="SUPFAM" id="SSF46785">
    <property type="entry name" value="Winged helix' DNA-binding domain"/>
    <property type="match status" value="1"/>
</dbReference>
<dbReference type="PIRSF" id="PIRSF016838">
    <property type="entry name" value="PafC"/>
    <property type="match status" value="1"/>
</dbReference>
<dbReference type="InterPro" id="IPR036390">
    <property type="entry name" value="WH_DNA-bd_sf"/>
</dbReference>
<name>A0A3Q8S614_9BACL</name>
<dbReference type="InterPro" id="IPR013196">
    <property type="entry name" value="HTH_11"/>
</dbReference>
<dbReference type="Pfam" id="PF08279">
    <property type="entry name" value="HTH_11"/>
    <property type="match status" value="1"/>
</dbReference>
<accession>A0A3Q8S614</accession>
<proteinExistence type="predicted"/>
<feature type="domain" description="WYL" evidence="2">
    <location>
        <begin position="138"/>
        <end position="203"/>
    </location>
</feature>
<dbReference type="InterPro" id="IPR057727">
    <property type="entry name" value="WCX_dom"/>
</dbReference>